<dbReference type="InterPro" id="IPR011125">
    <property type="entry name" value="Znf_HypF"/>
</dbReference>
<dbReference type="InterPro" id="IPR055128">
    <property type="entry name" value="HypF_C_2"/>
</dbReference>
<proteinExistence type="inferred from homology"/>
<dbReference type="PANTHER" id="PTHR42959:SF1">
    <property type="entry name" value="CARBAMOYLTRANSFERASE HYPF"/>
    <property type="match status" value="1"/>
</dbReference>
<dbReference type="InterPro" id="IPR051060">
    <property type="entry name" value="Carbamoyltrans_HypF-like"/>
</dbReference>
<comment type="catalytic activity">
    <reaction evidence="9">
        <text>an acyl phosphate + H2O = a carboxylate + phosphate + H(+)</text>
        <dbReference type="Rhea" id="RHEA:14965"/>
        <dbReference type="ChEBI" id="CHEBI:15377"/>
        <dbReference type="ChEBI" id="CHEBI:15378"/>
        <dbReference type="ChEBI" id="CHEBI:29067"/>
        <dbReference type="ChEBI" id="CHEBI:43474"/>
        <dbReference type="ChEBI" id="CHEBI:59918"/>
        <dbReference type="EC" id="3.6.1.7"/>
    </reaction>
</comment>
<evidence type="ECO:0000259" key="11">
    <source>
        <dbReference type="PROSITE" id="PS51163"/>
    </source>
</evidence>
<feature type="domain" description="Acylphosphatase-like" evidence="10">
    <location>
        <begin position="16"/>
        <end position="102"/>
    </location>
</feature>
<evidence type="ECO:0000256" key="1">
    <source>
        <dbReference type="ARBA" id="ARBA00004711"/>
    </source>
</evidence>
<organism evidence="12 13">
    <name type="scientific">Novosphingobium mangrovi</name>
    <name type="common">ex Huang et al. 2023</name>
    <dbReference type="NCBI Taxonomy" id="2976432"/>
    <lineage>
        <taxon>Bacteria</taxon>
        <taxon>Pseudomonadati</taxon>
        <taxon>Pseudomonadota</taxon>
        <taxon>Alphaproteobacteria</taxon>
        <taxon>Sphingomonadales</taxon>
        <taxon>Sphingomonadaceae</taxon>
        <taxon>Novosphingobium</taxon>
    </lineage>
</organism>
<dbReference type="Gene3D" id="3.90.870.50">
    <property type="match status" value="1"/>
</dbReference>
<evidence type="ECO:0000256" key="7">
    <source>
        <dbReference type="ARBA" id="ARBA00048220"/>
    </source>
</evidence>
<evidence type="ECO:0000256" key="3">
    <source>
        <dbReference type="ARBA" id="ARBA00022598"/>
    </source>
</evidence>
<dbReference type="PROSITE" id="PS51163">
    <property type="entry name" value="YRDC"/>
    <property type="match status" value="1"/>
</dbReference>
<comment type="pathway">
    <text evidence="1 8">Protein modification; [NiFe] hydrogenase maturation.</text>
</comment>
<evidence type="ECO:0000256" key="4">
    <source>
        <dbReference type="ARBA" id="ARBA00022723"/>
    </source>
</evidence>
<evidence type="ECO:0000313" key="13">
    <source>
        <dbReference type="Proteomes" id="UP001165583"/>
    </source>
</evidence>
<dbReference type="InterPro" id="IPR006070">
    <property type="entry name" value="Sua5-like_dom"/>
</dbReference>
<accession>A0ABT2I0L0</accession>
<evidence type="ECO:0000256" key="5">
    <source>
        <dbReference type="ARBA" id="ARBA00022771"/>
    </source>
</evidence>
<evidence type="ECO:0000256" key="9">
    <source>
        <dbReference type="PROSITE-ProRule" id="PRU00520"/>
    </source>
</evidence>
<gene>
    <name evidence="12" type="primary">hypF</name>
    <name evidence="12" type="ORF">NZK81_02120</name>
</gene>
<dbReference type="Pfam" id="PF22521">
    <property type="entry name" value="HypF_C_2"/>
    <property type="match status" value="1"/>
</dbReference>
<dbReference type="EMBL" id="JANZXA010000001">
    <property type="protein sequence ID" value="MCT2398336.1"/>
    <property type="molecule type" value="Genomic_DNA"/>
</dbReference>
<comment type="catalytic activity">
    <reaction evidence="7 8">
        <text>C-terminal L-cysteinyl-[HypE protein] + carbamoyl phosphate + ATP + H2O = C-terminal S-carboxamide-L-cysteinyl-[HypE protein] + AMP + phosphate + diphosphate + H(+)</text>
        <dbReference type="Rhea" id="RHEA:55636"/>
        <dbReference type="Rhea" id="RHEA-COMP:14247"/>
        <dbReference type="Rhea" id="RHEA-COMP:14392"/>
        <dbReference type="ChEBI" id="CHEBI:15377"/>
        <dbReference type="ChEBI" id="CHEBI:15378"/>
        <dbReference type="ChEBI" id="CHEBI:30616"/>
        <dbReference type="ChEBI" id="CHEBI:33019"/>
        <dbReference type="ChEBI" id="CHEBI:43474"/>
        <dbReference type="ChEBI" id="CHEBI:58228"/>
        <dbReference type="ChEBI" id="CHEBI:76913"/>
        <dbReference type="ChEBI" id="CHEBI:139126"/>
        <dbReference type="ChEBI" id="CHEBI:456215"/>
    </reaction>
</comment>
<dbReference type="EC" id="6.2.-.-" evidence="8"/>
<dbReference type="InterPro" id="IPR041440">
    <property type="entry name" value="HypF_C"/>
</dbReference>
<evidence type="ECO:0000256" key="6">
    <source>
        <dbReference type="ARBA" id="ARBA00022833"/>
    </source>
</evidence>
<evidence type="ECO:0000259" key="10">
    <source>
        <dbReference type="PROSITE" id="PS51160"/>
    </source>
</evidence>
<dbReference type="SUPFAM" id="SSF55821">
    <property type="entry name" value="YrdC/RibB"/>
    <property type="match status" value="1"/>
</dbReference>
<dbReference type="NCBIfam" id="TIGR00143">
    <property type="entry name" value="hypF"/>
    <property type="match status" value="1"/>
</dbReference>
<comment type="function">
    <text evidence="8">Involved in the maturation of [NiFe] hydrogenases. Along with HypE, it catalyzes the synthesis of the CN ligands of the active site iron of [NiFe]-hydrogenases. HypF functions as a carbamoyl transferase using carbamoylphosphate as a substrate and transferring the carboxamido moiety in an ATP-dependent reaction to the thiolate of the C-terminal cysteine of HypE yielding a protein-S-carboxamide.</text>
</comment>
<dbReference type="SUPFAM" id="SSF54975">
    <property type="entry name" value="Acylphosphatase/BLUF domain-like"/>
    <property type="match status" value="1"/>
</dbReference>
<dbReference type="InterPro" id="IPR017945">
    <property type="entry name" value="DHBP_synth_RibB-like_a/b_dom"/>
</dbReference>
<dbReference type="SUPFAM" id="SSF53067">
    <property type="entry name" value="Actin-like ATPase domain"/>
    <property type="match status" value="1"/>
</dbReference>
<keyword evidence="4" id="KW-0479">Metal-binding</keyword>
<dbReference type="Pfam" id="PF07503">
    <property type="entry name" value="zf-HYPF"/>
    <property type="match status" value="2"/>
</dbReference>
<keyword evidence="9" id="KW-0378">Hydrolase</keyword>
<evidence type="ECO:0000256" key="8">
    <source>
        <dbReference type="PIRNR" id="PIRNR006256"/>
    </source>
</evidence>
<evidence type="ECO:0000313" key="12">
    <source>
        <dbReference type="EMBL" id="MCT2398336.1"/>
    </source>
</evidence>
<keyword evidence="13" id="KW-1185">Reference proteome</keyword>
<feature type="active site" evidence="9">
    <location>
        <position position="31"/>
    </location>
</feature>
<keyword evidence="6" id="KW-0862">Zinc</keyword>
<comment type="similarity">
    <text evidence="2 8">Belongs to the carbamoyltransferase HypF family.</text>
</comment>
<dbReference type="Pfam" id="PF00708">
    <property type="entry name" value="Acylphosphatase"/>
    <property type="match status" value="1"/>
</dbReference>
<dbReference type="Pfam" id="PF01300">
    <property type="entry name" value="Sua5_yciO_yrdC"/>
    <property type="match status" value="1"/>
</dbReference>
<name>A0ABT2I0L0_9SPHN</name>
<dbReference type="InterPro" id="IPR017968">
    <property type="entry name" value="Acylphosphatase_CS"/>
</dbReference>
<dbReference type="PANTHER" id="PTHR42959">
    <property type="entry name" value="CARBAMOYLTRANSFERASE"/>
    <property type="match status" value="1"/>
</dbReference>
<dbReference type="InterPro" id="IPR036046">
    <property type="entry name" value="Acylphosphatase-like_dom_sf"/>
</dbReference>
<feature type="domain" description="YrdC-like" evidence="11">
    <location>
        <begin position="213"/>
        <end position="400"/>
    </location>
</feature>
<protein>
    <recommendedName>
        <fullName evidence="8">Carbamoyltransferase HypF</fullName>
        <ecNumber evidence="8">6.2.-.-</ecNumber>
    </recommendedName>
</protein>
<dbReference type="GO" id="GO:0016874">
    <property type="term" value="F:ligase activity"/>
    <property type="evidence" value="ECO:0007669"/>
    <property type="project" value="UniProtKB-KW"/>
</dbReference>
<sequence length="772" mass="82359">MEPGTGLLADDAQRQRVRLTIAGAVQGVGFRPFAYRLAVSEGLGGFVRNTGSGVALEVEGEGEAVERFLARLEREVRPPAVIDRIAPETIALTGQRDFSIAPSSTGEAPGVVVQPDLAMCEDCRAEMNDPANRRYRYPFTSCMHCGPRFSIIEAVPYDRARTAMRHFAMCNACRAEYHDPASRRFHAEINACPDCGPRLTLRSADGATLAEQGAALEQAAQALRDGQILALKGLGGFQLLVDARNEAAVTRLRQRKHRPAKPFAVMAGSIAQAHALAYVSRAERQWLESPVAPIVLLHSRTDASPSLAPNVASANPNIGLMLPYTPLHHLLMDMLGFPVVATSGNRSGEPLAANDEEALSRLSGIADLFLTHDRPILHPVDDSVLRVIAGKATVLRSARGFAPLVLTDPHQTAPVLALGGHMKSSVAVGQAETIVLGPHVGDLDSVETRAAFSSSIASMTALYGLEPARVACDAHPGYHSTHVAQAMGRDVCKAPHHLAHVLSAMIDNDLSGPVLGVAWDGTGHGSDGTIWGGEFLALGEDTYRRAAHLLPFRLPGGDAAIREPRRAALGALHALYGDALWDMECEPLAAFTGQERGVLRTMLERGTNAPLTSSAGRLFDAVASILGLCQRASFEGEAAMAVEFASDRASAAFALPPPLVSEEEGVLRIDWRSMLGTLMEALQAGTDADDLAAGFHDWLVCAIVDVSRRIGIERVVLTGGCFQNARLTEQAEAQLRAAGFQPFRHLRVPTGDGGLAVGQAAFAARMLTEEKR</sequence>
<dbReference type="InterPro" id="IPR004421">
    <property type="entry name" value="Carbamoyltransferase_HypF"/>
</dbReference>
<evidence type="ECO:0000256" key="2">
    <source>
        <dbReference type="ARBA" id="ARBA00008097"/>
    </source>
</evidence>
<comment type="caution">
    <text evidence="12">The sequence shown here is derived from an EMBL/GenBank/DDBJ whole genome shotgun (WGS) entry which is preliminary data.</text>
</comment>
<keyword evidence="5" id="KW-0863">Zinc-finger</keyword>
<dbReference type="PROSITE" id="PS51160">
    <property type="entry name" value="ACYLPHOSPHATASE_3"/>
    <property type="match status" value="1"/>
</dbReference>
<dbReference type="PIRSF" id="PIRSF006256">
    <property type="entry name" value="CMPcnvr_hdrg_mat"/>
    <property type="match status" value="1"/>
</dbReference>
<reference evidence="12" key="1">
    <citation type="submission" date="2022-09" db="EMBL/GenBank/DDBJ databases">
        <title>Novosphingobium sp. Nov., a polycyclic aromatic hydrocarbon-degrading bacterium isolated form mangrove sediments in HongKong.</title>
        <authorList>
            <person name="Hu Z."/>
        </authorList>
    </citation>
    <scope>NUCLEOTIDE SEQUENCE</scope>
    <source>
        <strain evidence="12">HK4-1</strain>
    </source>
</reference>
<keyword evidence="3 12" id="KW-0436">Ligase</keyword>
<dbReference type="InterPro" id="IPR001792">
    <property type="entry name" value="Acylphosphatase-like_dom"/>
</dbReference>
<dbReference type="Proteomes" id="UP001165583">
    <property type="component" value="Unassembled WGS sequence"/>
</dbReference>
<dbReference type="Gene3D" id="3.30.420.360">
    <property type="match status" value="1"/>
</dbReference>
<feature type="active site" evidence="9">
    <location>
        <position position="49"/>
    </location>
</feature>
<dbReference type="InterPro" id="IPR043129">
    <property type="entry name" value="ATPase_NBD"/>
</dbReference>
<dbReference type="PROSITE" id="PS00150">
    <property type="entry name" value="ACYLPHOSPHATASE_1"/>
    <property type="match status" value="1"/>
</dbReference>
<dbReference type="Pfam" id="PF17788">
    <property type="entry name" value="HypF_C"/>
    <property type="match status" value="1"/>
</dbReference>
<dbReference type="RefSeq" id="WP_260043451.1">
    <property type="nucleotide sequence ID" value="NZ_JANZXA010000001.1"/>
</dbReference>
<dbReference type="Gene3D" id="3.30.420.40">
    <property type="match status" value="1"/>
</dbReference>
<dbReference type="Gene3D" id="3.30.110.120">
    <property type="match status" value="1"/>
</dbReference>